<feature type="compositionally biased region" description="Polar residues" evidence="1">
    <location>
        <begin position="244"/>
        <end position="255"/>
    </location>
</feature>
<keyword evidence="3" id="KW-1185">Reference proteome</keyword>
<organism evidence="2 3">
    <name type="scientific">Pleurodeles waltl</name>
    <name type="common">Iberian ribbed newt</name>
    <dbReference type="NCBI Taxonomy" id="8319"/>
    <lineage>
        <taxon>Eukaryota</taxon>
        <taxon>Metazoa</taxon>
        <taxon>Chordata</taxon>
        <taxon>Craniata</taxon>
        <taxon>Vertebrata</taxon>
        <taxon>Euteleostomi</taxon>
        <taxon>Amphibia</taxon>
        <taxon>Batrachia</taxon>
        <taxon>Caudata</taxon>
        <taxon>Salamandroidea</taxon>
        <taxon>Salamandridae</taxon>
        <taxon>Pleurodelinae</taxon>
        <taxon>Pleurodeles</taxon>
    </lineage>
</organism>
<evidence type="ECO:0000313" key="2">
    <source>
        <dbReference type="EMBL" id="KAJ1103347.1"/>
    </source>
</evidence>
<sequence>MLGRVLPHNRLASLRAVPHAGPGPTIQQTGLSQSGAACWAGSYHTTDWHHSERCRMLGRVPPHNRIASLRPVPHAGPGPTMQWTDLTQSGAACWAGSYHTTDWPQPERCRMLGRVPPHNRLASLRAVPHAGPGPTTQQTGLTQSGAACWPGSYHTTDWHHSERCRMLGRVLPYNRAASLRAVPHAGPGPTTQQSSLTQSGAACWAGSHHTTDWHHSERCRMLGRVLPHNRAASLRAVPHAGPGPTTQQSSLTQNGAACWARSHHTTEQSHSERCRMLGQVPPYNRAASLRAVPHAGPGPTIQQTGITQSGAACWARSYHTTEQPHSERCRMLGQVLPCNGLTSLRAVPHAGPGPTMQWTDLTQSGAACWAGSHHKTDWPHPERCRMLGRVPPYNRLASPRAVPHAGPGPTIQQTGLTQSGAACWAGSHHTTDWHHSERCRMLVQVPPYNRLASLRAVPHAGPGPTIQQTGLTHAGPGPTIQQTGLTHAGPGPTIQQSSLTQSGAACWAGSYHTTDWHHSERCRMLGRVLPYNRAASLRAVPHAGPGPTIQQSSHTQSGAACWAGSHHTTDWHHSERCRMLGQVPPYNRLASLRAVPHAGLGPTIQQTGLTHAGPGPTIQQTGLTQSGAACWAGSYHTSEQPHSERCRMLGRVPPYNRLASLRAVPHAGPGPTIQQTGLTQSGAACWAGSYHTSEQPHSERCRMLGRVLPHIRAASLRAVPHAGPGPTTHQSSLTQSGAACWAGSYHTTEQPHSERCRMLGRVLPHNRLASLRAVPHAGPGPTIQQSSLTQSGAACWAGSYHTSEQPHSERCRMLGRVLPHIRAASLRAVPHAGPGPTTHQSSLTQSGAACWAGSYHTTEQPHSERCRMLGRVLPHNRLASLRAVPHAGPGPTIQQSSLTQSGAACWAGSYHTSEQPHSERCRMLGRVLPYNRAASLRAVPHAGPGPTTQQTGLTQSGAACWAGSYHTTEQPHSERCRMLGRVLPHIRAASLRAVPHAGPGPTTHQSSLTQSGAACWAGSYHTSEQPHSERCRMLGRVLPYNRAASLRAVPHAGPGPTTQQTGLTQSGAACWAGSYHTTEQPHSERCCRLFILRFRKQAAFSFHPSLPSLEVAP</sequence>
<protein>
    <submittedName>
        <fullName evidence="2">Uncharacterized protein</fullName>
    </submittedName>
</protein>
<dbReference type="Proteomes" id="UP001066276">
    <property type="component" value="Chromosome 9"/>
</dbReference>
<feature type="region of interest" description="Disordered" evidence="1">
    <location>
        <begin position="235"/>
        <end position="256"/>
    </location>
</feature>
<proteinExistence type="predicted"/>
<comment type="caution">
    <text evidence="2">The sequence shown here is derived from an EMBL/GenBank/DDBJ whole genome shotgun (WGS) entry which is preliminary data.</text>
</comment>
<name>A0AAV7MIH6_PLEWA</name>
<gene>
    <name evidence="2" type="ORF">NDU88_000773</name>
</gene>
<reference evidence="2" key="1">
    <citation type="journal article" date="2022" name="bioRxiv">
        <title>Sequencing and chromosome-scale assembly of the giantPleurodeles waltlgenome.</title>
        <authorList>
            <person name="Brown T."/>
            <person name="Elewa A."/>
            <person name="Iarovenko S."/>
            <person name="Subramanian E."/>
            <person name="Araus A.J."/>
            <person name="Petzold A."/>
            <person name="Susuki M."/>
            <person name="Suzuki K.-i.T."/>
            <person name="Hayashi T."/>
            <person name="Toyoda A."/>
            <person name="Oliveira C."/>
            <person name="Osipova E."/>
            <person name="Leigh N.D."/>
            <person name="Simon A."/>
            <person name="Yun M.H."/>
        </authorList>
    </citation>
    <scope>NUCLEOTIDE SEQUENCE</scope>
    <source>
        <strain evidence="2">20211129_DDA</strain>
        <tissue evidence="2">Liver</tissue>
    </source>
</reference>
<dbReference type="EMBL" id="JANPWB010000013">
    <property type="protein sequence ID" value="KAJ1103347.1"/>
    <property type="molecule type" value="Genomic_DNA"/>
</dbReference>
<evidence type="ECO:0000256" key="1">
    <source>
        <dbReference type="SAM" id="MobiDB-lite"/>
    </source>
</evidence>
<evidence type="ECO:0000313" key="3">
    <source>
        <dbReference type="Proteomes" id="UP001066276"/>
    </source>
</evidence>
<dbReference type="AlphaFoldDB" id="A0AAV7MIH6"/>
<accession>A0AAV7MIH6</accession>